<name>A0A9Q0B728_9PEZI</name>
<reference evidence="3" key="1">
    <citation type="submission" date="2019-01" db="EMBL/GenBank/DDBJ databases">
        <title>Colletotrichum abscissum LGMF1257.</title>
        <authorList>
            <person name="Baroncelli R."/>
        </authorList>
    </citation>
    <scope>NUCLEOTIDE SEQUENCE</scope>
    <source>
        <strain evidence="3">Ca142</strain>
    </source>
</reference>
<dbReference type="SUPFAM" id="SSF53474">
    <property type="entry name" value="alpha/beta-Hydrolases"/>
    <property type="match status" value="1"/>
</dbReference>
<keyword evidence="4" id="KW-1185">Reference proteome</keyword>
<accession>A0A9Q0B728</accession>
<dbReference type="Pfam" id="PF07859">
    <property type="entry name" value="Abhydrolase_3"/>
    <property type="match status" value="1"/>
</dbReference>
<dbReference type="InterPro" id="IPR029058">
    <property type="entry name" value="AB_hydrolase_fold"/>
</dbReference>
<dbReference type="GO" id="GO:0016787">
    <property type="term" value="F:hydrolase activity"/>
    <property type="evidence" value="ECO:0007669"/>
    <property type="project" value="UniProtKB-KW"/>
</dbReference>
<dbReference type="PANTHER" id="PTHR48081">
    <property type="entry name" value="AB HYDROLASE SUPERFAMILY PROTEIN C4A8.06C"/>
    <property type="match status" value="1"/>
</dbReference>
<evidence type="ECO:0000259" key="2">
    <source>
        <dbReference type="Pfam" id="PF07859"/>
    </source>
</evidence>
<sequence>MGSLENKTSVDKMEYDTKEKLAALSVIDGLTLVKVQRSQRLVKALWRELTRPLTILQYLAGGHPLPESAPPAPDTEFEYTIQIPMRDGSRQQEARVHKPSTSTGAKSPVIVLIYGGAFTMGDCHQMSPWARIARKLFNATVINLSYRLAPTHPFPAAPNDVEDGLKWVSENAHTLGGDLSAGFVIGGPSAGANLAAVMAQKMVDGATKLGAPLTGVWLLAPLFLEDDIVPPKYKDIFLAREQNAEAPIFSKAAWGYLAANYKADIKSVDYSPFNSKNPHVGMPRTVVQVGGLDFLRDDGLVYEKALRAHGVETRLDVYPGAPHGHFIFPGVKSAFKANLDIFRGLGWLLKQEVSEDDIKKAVVADPFMTVPEKSSTAYDAIYR</sequence>
<dbReference type="AlphaFoldDB" id="A0A9Q0B728"/>
<proteinExistence type="predicted"/>
<evidence type="ECO:0000313" key="4">
    <source>
        <dbReference type="Proteomes" id="UP001056436"/>
    </source>
</evidence>
<feature type="domain" description="Alpha/beta hydrolase fold-3" evidence="2">
    <location>
        <begin position="111"/>
        <end position="325"/>
    </location>
</feature>
<dbReference type="PANTHER" id="PTHR48081:SF8">
    <property type="entry name" value="ALPHA_BETA HYDROLASE FOLD-3 DOMAIN-CONTAINING PROTEIN-RELATED"/>
    <property type="match status" value="1"/>
</dbReference>
<dbReference type="Proteomes" id="UP001056436">
    <property type="component" value="Unassembled WGS sequence"/>
</dbReference>
<dbReference type="InterPro" id="IPR013094">
    <property type="entry name" value="AB_hydrolase_3"/>
</dbReference>
<dbReference type="OrthoDB" id="408631at2759"/>
<gene>
    <name evidence="3" type="ORF">CABS02_04070</name>
</gene>
<dbReference type="InterPro" id="IPR050300">
    <property type="entry name" value="GDXG_lipolytic_enzyme"/>
</dbReference>
<organism evidence="3 4">
    <name type="scientific">Colletotrichum abscissum</name>
    <dbReference type="NCBI Taxonomy" id="1671311"/>
    <lineage>
        <taxon>Eukaryota</taxon>
        <taxon>Fungi</taxon>
        <taxon>Dikarya</taxon>
        <taxon>Ascomycota</taxon>
        <taxon>Pezizomycotina</taxon>
        <taxon>Sordariomycetes</taxon>
        <taxon>Hypocreomycetidae</taxon>
        <taxon>Glomerellales</taxon>
        <taxon>Glomerellaceae</taxon>
        <taxon>Colletotrichum</taxon>
        <taxon>Colletotrichum acutatum species complex</taxon>
    </lineage>
</organism>
<dbReference type="Gene3D" id="3.40.50.1820">
    <property type="entry name" value="alpha/beta hydrolase"/>
    <property type="match status" value="1"/>
</dbReference>
<comment type="caution">
    <text evidence="3">The sequence shown here is derived from an EMBL/GenBank/DDBJ whole genome shotgun (WGS) entry which is preliminary data.</text>
</comment>
<keyword evidence="1 3" id="KW-0378">Hydrolase</keyword>
<evidence type="ECO:0000256" key="1">
    <source>
        <dbReference type="ARBA" id="ARBA00022801"/>
    </source>
</evidence>
<dbReference type="EMBL" id="SDAQ01000016">
    <property type="protein sequence ID" value="KAI3555694.1"/>
    <property type="molecule type" value="Genomic_DNA"/>
</dbReference>
<protein>
    <submittedName>
        <fullName evidence="3">Alpha/beta hydrolase fold-3 domain-containing protein</fullName>
    </submittedName>
</protein>
<evidence type="ECO:0000313" key="3">
    <source>
        <dbReference type="EMBL" id="KAI3555694.1"/>
    </source>
</evidence>